<dbReference type="InterPro" id="IPR005273">
    <property type="entry name" value="Ura-DNA_glyco_family4"/>
</dbReference>
<dbReference type="NCBIfam" id="TIGR00758">
    <property type="entry name" value="UDG_fam4"/>
    <property type="match status" value="1"/>
</dbReference>
<keyword evidence="9" id="KW-0408">Iron</keyword>
<dbReference type="InParanoid" id="A0A2S8SSP9"/>
<keyword evidence="8" id="KW-0378">Hydrolase</keyword>
<keyword evidence="10" id="KW-0411">Iron-sulfur</keyword>
<evidence type="ECO:0000256" key="5">
    <source>
        <dbReference type="ARBA" id="ARBA00022485"/>
    </source>
</evidence>
<feature type="domain" description="Uracil-DNA glycosylase-like" evidence="13">
    <location>
        <begin position="31"/>
        <end position="177"/>
    </location>
</feature>
<evidence type="ECO:0000256" key="11">
    <source>
        <dbReference type="ARBA" id="ARBA00023204"/>
    </source>
</evidence>
<sequence>MNVDELLAELADEIRVCPKCRLAETRTHAVPGAGQTSAQIMFVGEGPGEQEDLSGEPFVGKSGQLLTRELEKIGISRADVFITNIVKCRPPQNRTPLTDEIAACNDWLSAQIALIEPKFIVPVGGPSLQTLVSKNLRITKARSQVFRKDGILFIPILHPSAALRAPETMKLFLEDLQNLKDFLSREIADDEITDMDEGKAKGVCAPPQDAPEDGGNLSLF</sequence>
<dbReference type="OrthoDB" id="5290748at2"/>
<dbReference type="SMART" id="SM00986">
    <property type="entry name" value="UDG"/>
    <property type="match status" value="1"/>
</dbReference>
<keyword evidence="11" id="KW-0234">DNA repair</keyword>
<evidence type="ECO:0000256" key="3">
    <source>
        <dbReference type="ARBA" id="ARBA00012030"/>
    </source>
</evidence>
<name>A0A2S8SSP9_9BACT</name>
<gene>
    <name evidence="14" type="ORF">B1R32_10834</name>
</gene>
<keyword evidence="6" id="KW-0479">Metal-binding</keyword>
<evidence type="ECO:0000259" key="13">
    <source>
        <dbReference type="SMART" id="SM00986"/>
    </source>
</evidence>
<evidence type="ECO:0000256" key="7">
    <source>
        <dbReference type="ARBA" id="ARBA00022763"/>
    </source>
</evidence>
<dbReference type="SMART" id="SM00987">
    <property type="entry name" value="UreE_C"/>
    <property type="match status" value="1"/>
</dbReference>
<dbReference type="Proteomes" id="UP000237684">
    <property type="component" value="Unassembled WGS sequence"/>
</dbReference>
<dbReference type="PANTHER" id="PTHR33693:SF1">
    <property type="entry name" value="TYPE-4 URACIL-DNA GLYCOSYLASE"/>
    <property type="match status" value="1"/>
</dbReference>
<evidence type="ECO:0000256" key="10">
    <source>
        <dbReference type="ARBA" id="ARBA00023014"/>
    </source>
</evidence>
<dbReference type="CDD" id="cd10030">
    <property type="entry name" value="UDG-F4_TTUDGA_SPO1dp_like"/>
    <property type="match status" value="1"/>
</dbReference>
<accession>A0A2S8SSP9</accession>
<protein>
    <recommendedName>
        <fullName evidence="4">Type-4 uracil-DNA glycosylase</fullName>
        <ecNumber evidence="3">3.2.2.27</ecNumber>
    </recommendedName>
</protein>
<dbReference type="Pfam" id="PF03167">
    <property type="entry name" value="UDG"/>
    <property type="match status" value="1"/>
</dbReference>
<comment type="similarity">
    <text evidence="2">Belongs to the uracil-DNA glycosylase (UDG) superfamily. Type 4 (UDGa) family.</text>
</comment>
<proteinExistence type="inferred from homology"/>
<evidence type="ECO:0000256" key="4">
    <source>
        <dbReference type="ARBA" id="ARBA00019403"/>
    </source>
</evidence>
<evidence type="ECO:0000256" key="6">
    <source>
        <dbReference type="ARBA" id="ARBA00022723"/>
    </source>
</evidence>
<dbReference type="GO" id="GO:0046872">
    <property type="term" value="F:metal ion binding"/>
    <property type="evidence" value="ECO:0007669"/>
    <property type="project" value="UniProtKB-KW"/>
</dbReference>
<dbReference type="PANTHER" id="PTHR33693">
    <property type="entry name" value="TYPE-5 URACIL-DNA GLYCOSYLASE"/>
    <property type="match status" value="1"/>
</dbReference>
<dbReference type="GO" id="GO:0004844">
    <property type="term" value="F:uracil DNA N-glycosylase activity"/>
    <property type="evidence" value="ECO:0007669"/>
    <property type="project" value="UniProtKB-EC"/>
</dbReference>
<organism evidence="14 15">
    <name type="scientific">Abditibacterium utsteinense</name>
    <dbReference type="NCBI Taxonomy" id="1960156"/>
    <lineage>
        <taxon>Bacteria</taxon>
        <taxon>Pseudomonadati</taxon>
        <taxon>Abditibacteriota</taxon>
        <taxon>Abditibacteriia</taxon>
        <taxon>Abditibacteriales</taxon>
        <taxon>Abditibacteriaceae</taxon>
        <taxon>Abditibacterium</taxon>
    </lineage>
</organism>
<evidence type="ECO:0000256" key="1">
    <source>
        <dbReference type="ARBA" id="ARBA00001400"/>
    </source>
</evidence>
<evidence type="ECO:0000313" key="14">
    <source>
        <dbReference type="EMBL" id="PQV63830.1"/>
    </source>
</evidence>
<evidence type="ECO:0000256" key="9">
    <source>
        <dbReference type="ARBA" id="ARBA00023004"/>
    </source>
</evidence>
<dbReference type="EMBL" id="NIGF01000008">
    <property type="protein sequence ID" value="PQV63830.1"/>
    <property type="molecule type" value="Genomic_DNA"/>
</dbReference>
<keyword evidence="7" id="KW-0227">DNA damage</keyword>
<dbReference type="GO" id="GO:0006281">
    <property type="term" value="P:DNA repair"/>
    <property type="evidence" value="ECO:0007669"/>
    <property type="project" value="UniProtKB-KW"/>
</dbReference>
<keyword evidence="15" id="KW-1185">Reference proteome</keyword>
<dbReference type="GO" id="GO:0051539">
    <property type="term" value="F:4 iron, 4 sulfur cluster binding"/>
    <property type="evidence" value="ECO:0007669"/>
    <property type="project" value="UniProtKB-KW"/>
</dbReference>
<dbReference type="Gene3D" id="3.40.470.10">
    <property type="entry name" value="Uracil-DNA glycosylase-like domain"/>
    <property type="match status" value="1"/>
</dbReference>
<dbReference type="InterPro" id="IPR051536">
    <property type="entry name" value="UDG_Type-4/5"/>
</dbReference>
<feature type="region of interest" description="Disordered" evidence="12">
    <location>
        <begin position="198"/>
        <end position="220"/>
    </location>
</feature>
<evidence type="ECO:0000256" key="2">
    <source>
        <dbReference type="ARBA" id="ARBA00006521"/>
    </source>
</evidence>
<evidence type="ECO:0000256" key="8">
    <source>
        <dbReference type="ARBA" id="ARBA00022801"/>
    </source>
</evidence>
<comment type="catalytic activity">
    <reaction evidence="1">
        <text>Hydrolyzes single-stranded DNA or mismatched double-stranded DNA and polynucleotides, releasing free uracil.</text>
        <dbReference type="EC" id="3.2.2.27"/>
    </reaction>
</comment>
<dbReference type="RefSeq" id="WP_105483673.1">
    <property type="nucleotide sequence ID" value="NZ_NIGF01000008.1"/>
</dbReference>
<reference evidence="14 15" key="1">
    <citation type="journal article" date="2018" name="Syst. Appl. Microbiol.">
        <title>Abditibacterium utsteinense sp. nov., the first cultivated member of candidate phylum FBP, isolated from ice-free Antarctic soil samples.</title>
        <authorList>
            <person name="Tahon G."/>
            <person name="Tytgat B."/>
            <person name="Lebbe L."/>
            <person name="Carlier A."/>
            <person name="Willems A."/>
        </authorList>
    </citation>
    <scope>NUCLEOTIDE SEQUENCE [LARGE SCALE GENOMIC DNA]</scope>
    <source>
        <strain evidence="14 15">LMG 29911</strain>
    </source>
</reference>
<dbReference type="InterPro" id="IPR005122">
    <property type="entry name" value="Uracil-DNA_glycosylase-like"/>
</dbReference>
<keyword evidence="5" id="KW-0004">4Fe-4S</keyword>
<dbReference type="AlphaFoldDB" id="A0A2S8SSP9"/>
<dbReference type="EC" id="3.2.2.27" evidence="3"/>
<dbReference type="InterPro" id="IPR036895">
    <property type="entry name" value="Uracil-DNA_glycosylase-like_sf"/>
</dbReference>
<evidence type="ECO:0000313" key="15">
    <source>
        <dbReference type="Proteomes" id="UP000237684"/>
    </source>
</evidence>
<comment type="caution">
    <text evidence="14">The sequence shown here is derived from an EMBL/GenBank/DDBJ whole genome shotgun (WGS) entry which is preliminary data.</text>
</comment>
<dbReference type="SUPFAM" id="SSF52141">
    <property type="entry name" value="Uracil-DNA glycosylase-like"/>
    <property type="match status" value="1"/>
</dbReference>
<evidence type="ECO:0000256" key="12">
    <source>
        <dbReference type="SAM" id="MobiDB-lite"/>
    </source>
</evidence>